<dbReference type="GO" id="GO:0006310">
    <property type="term" value="P:DNA recombination"/>
    <property type="evidence" value="ECO:0007669"/>
    <property type="project" value="UniProtKB-KW"/>
</dbReference>
<dbReference type="AlphaFoldDB" id="A0A7Y0DSC7"/>
<dbReference type="InterPro" id="IPR002104">
    <property type="entry name" value="Integrase_catalytic"/>
</dbReference>
<gene>
    <name evidence="6" type="ORF">HHO47_06830</name>
</gene>
<dbReference type="GO" id="GO:0003677">
    <property type="term" value="F:DNA binding"/>
    <property type="evidence" value="ECO:0007669"/>
    <property type="project" value="UniProtKB-KW"/>
</dbReference>
<evidence type="ECO:0000256" key="3">
    <source>
        <dbReference type="ARBA" id="ARBA00023125"/>
    </source>
</evidence>
<reference evidence="6" key="1">
    <citation type="submission" date="2020-04" db="EMBL/GenBank/DDBJ databases">
        <title>Genome Sequencing for Pseudoaltermonas arctica.</title>
        <authorList>
            <person name="Elkins N.S."/>
        </authorList>
    </citation>
    <scope>NUCLEOTIDE SEQUENCE [LARGE SCALE GENOMIC DNA]</scope>
    <source>
        <strain evidence="6">NEC-BIFX-2020_0012</strain>
    </source>
</reference>
<dbReference type="InterPro" id="IPR050090">
    <property type="entry name" value="Tyrosine_recombinase_XerCD"/>
</dbReference>
<protein>
    <submittedName>
        <fullName evidence="6">Site-specific integrase</fullName>
    </submittedName>
</protein>
<organism evidence="6 7">
    <name type="scientific">Pseudoalteromonas arctica</name>
    <dbReference type="NCBI Taxonomy" id="394751"/>
    <lineage>
        <taxon>Bacteria</taxon>
        <taxon>Pseudomonadati</taxon>
        <taxon>Pseudomonadota</taxon>
        <taxon>Gammaproteobacteria</taxon>
        <taxon>Alteromonadales</taxon>
        <taxon>Pseudoalteromonadaceae</taxon>
        <taxon>Pseudoalteromonas</taxon>
    </lineage>
</organism>
<dbReference type="PANTHER" id="PTHR30349:SF41">
    <property type="entry name" value="INTEGRASE_RECOMBINASE PROTEIN MJ0367-RELATED"/>
    <property type="match status" value="1"/>
</dbReference>
<dbReference type="Gene3D" id="1.10.443.10">
    <property type="entry name" value="Intergrase catalytic core"/>
    <property type="match status" value="1"/>
</dbReference>
<evidence type="ECO:0000256" key="2">
    <source>
        <dbReference type="ARBA" id="ARBA00022908"/>
    </source>
</evidence>
<dbReference type="PANTHER" id="PTHR30349">
    <property type="entry name" value="PHAGE INTEGRASE-RELATED"/>
    <property type="match status" value="1"/>
</dbReference>
<keyword evidence="7" id="KW-1185">Reference proteome</keyword>
<evidence type="ECO:0000256" key="4">
    <source>
        <dbReference type="ARBA" id="ARBA00023172"/>
    </source>
</evidence>
<dbReference type="PROSITE" id="PS51898">
    <property type="entry name" value="TYR_RECOMBINASE"/>
    <property type="match status" value="1"/>
</dbReference>
<dbReference type="CDD" id="cd00397">
    <property type="entry name" value="DNA_BRE_C"/>
    <property type="match status" value="1"/>
</dbReference>
<dbReference type="Proteomes" id="UP000570493">
    <property type="component" value="Unassembled WGS sequence"/>
</dbReference>
<evidence type="ECO:0000259" key="5">
    <source>
        <dbReference type="PROSITE" id="PS51898"/>
    </source>
</evidence>
<evidence type="ECO:0000313" key="6">
    <source>
        <dbReference type="EMBL" id="NMM40563.1"/>
    </source>
</evidence>
<sequence>MKNTQDEIHTELFDDYQLLSIDVDVLAKLKLSEHIDEESGEVTFNTELSPLHNYKRTKIIIAPDGNVVYPQSLYLVYKLRGEAAVKDTNSIAKALLMFTRYLDSTHHSQYDEDGHEIPAECLTYKTLTEIEEEGAPWQFAEFLSANCRHANSSGDEALALSTARTYMGAVIGFYKWMQRFGYLKRGEQHVVTHYEKKEFDTGVNQHDKLAHIKKSTKRVYEQSNIMKMFPNKDATPAYKKLKPMTFDHRKLFDEYVEFLPKPFPLMFKLVVEAGLRVDELTHFPAHEIGDVDYSGNEVVPINITKTKGAKPRTIEIPISLYEELEQYKQSIKRGKNLKKRNNLIESGEESDLTEYLFISNKGKQYSENTLEKHFASLRQLVKEVDPSWYYRIHDGRATYATHWLWNEYKKRGVDYNYLMDELAELMGHYCTSVTEKYIRFMEKRDNQLSVAKRKNNKISGGW</sequence>
<dbReference type="SUPFAM" id="SSF56349">
    <property type="entry name" value="DNA breaking-rejoining enzymes"/>
    <property type="match status" value="1"/>
</dbReference>
<feature type="domain" description="Tyr recombinase" evidence="5">
    <location>
        <begin position="239"/>
        <end position="452"/>
    </location>
</feature>
<dbReference type="Pfam" id="PF00589">
    <property type="entry name" value="Phage_integrase"/>
    <property type="match status" value="1"/>
</dbReference>
<name>A0A7Y0DSC7_9GAMM</name>
<evidence type="ECO:0000256" key="1">
    <source>
        <dbReference type="ARBA" id="ARBA00008857"/>
    </source>
</evidence>
<accession>A0A7Y0DSC7</accession>
<comment type="similarity">
    <text evidence="1">Belongs to the 'phage' integrase family.</text>
</comment>
<keyword evidence="4" id="KW-0233">DNA recombination</keyword>
<keyword evidence="2" id="KW-0229">DNA integration</keyword>
<dbReference type="EMBL" id="JABBMT010000007">
    <property type="protein sequence ID" value="NMM40563.1"/>
    <property type="molecule type" value="Genomic_DNA"/>
</dbReference>
<proteinExistence type="inferred from homology"/>
<dbReference type="InterPro" id="IPR013762">
    <property type="entry name" value="Integrase-like_cat_sf"/>
</dbReference>
<dbReference type="GO" id="GO:0015074">
    <property type="term" value="P:DNA integration"/>
    <property type="evidence" value="ECO:0007669"/>
    <property type="project" value="UniProtKB-KW"/>
</dbReference>
<dbReference type="InterPro" id="IPR011010">
    <property type="entry name" value="DNA_brk_join_enz"/>
</dbReference>
<keyword evidence="3" id="KW-0238">DNA-binding</keyword>
<comment type="caution">
    <text evidence="6">The sequence shown here is derived from an EMBL/GenBank/DDBJ whole genome shotgun (WGS) entry which is preliminary data.</text>
</comment>
<evidence type="ECO:0000313" key="7">
    <source>
        <dbReference type="Proteomes" id="UP000570493"/>
    </source>
</evidence>